<dbReference type="PANTHER" id="PTHR43793:SF1">
    <property type="entry name" value="FAD SYNTHASE"/>
    <property type="match status" value="1"/>
</dbReference>
<feature type="domain" description="Cytidyltransferase-like" evidence="3">
    <location>
        <begin position="108"/>
        <end position="234"/>
    </location>
</feature>
<keyword evidence="1 5" id="KW-0808">Transferase</keyword>
<dbReference type="GeneID" id="59454764"/>
<evidence type="ECO:0000313" key="5">
    <source>
        <dbReference type="EMBL" id="QOR94014.1"/>
    </source>
</evidence>
<reference evidence="5 6" key="1">
    <citation type="submission" date="2020-10" db="EMBL/GenBank/DDBJ databases">
        <title>Complete genome sequence of Thermosphaera aggregans strain 3507.</title>
        <authorList>
            <person name="Zayulina K.S."/>
            <person name="Elcheninov A.G."/>
            <person name="Toshchakov S.V."/>
            <person name="Kublanov I.V."/>
            <person name="Kochetkova T.V."/>
        </authorList>
    </citation>
    <scope>NUCLEOTIDE SEQUENCE [LARGE SCALE GENOMIC DNA]</scope>
    <source>
        <strain evidence="5 6">3507</strain>
    </source>
</reference>
<dbReference type="InterPro" id="IPR050385">
    <property type="entry name" value="Archaeal_FAD_synthase"/>
</dbReference>
<dbReference type="InterPro" id="IPR014729">
    <property type="entry name" value="Rossmann-like_a/b/a_fold"/>
</dbReference>
<keyword evidence="2 5" id="KW-0548">Nucleotidyltransferase</keyword>
<dbReference type="SUPFAM" id="SSF52374">
    <property type="entry name" value="Nucleotidylyl transferase"/>
    <property type="match status" value="1"/>
</dbReference>
<dbReference type="EMBL" id="CP063144">
    <property type="protein sequence ID" value="QOR94014.1"/>
    <property type="molecule type" value="Genomic_DNA"/>
</dbReference>
<dbReference type="AlphaFoldDB" id="A0A7M1UTA9"/>
<proteinExistence type="predicted"/>
<organism evidence="5 6">
    <name type="scientific">Thermosphaera chiliense</name>
    <dbReference type="NCBI Taxonomy" id="3402707"/>
    <lineage>
        <taxon>Archaea</taxon>
        <taxon>Thermoproteota</taxon>
        <taxon>Thermoprotei</taxon>
        <taxon>Desulfurococcales</taxon>
        <taxon>Desulfurococcaceae</taxon>
        <taxon>Thermosphaera</taxon>
    </lineage>
</organism>
<dbReference type="KEGG" id="tcs:IMZ38_05060"/>
<keyword evidence="6" id="KW-1185">Reference proteome</keyword>
<dbReference type="InterPro" id="IPR036809">
    <property type="entry name" value="AF1782-like_sf"/>
</dbReference>
<sequence length="255" mass="29309">MSWNTRLVALASEASPLERVKAYILNVEQALNAVSAQPVRDEKVDKLVLLAKSYLSDAKYYLEQNDFFTALSCIAYAEGLLDAIKYLGLLSFEWRALSELLKRRRVLVAGSFEFLHPGHLFLLRKAWELGSVTVVVSRDKNFRKFKNRTPLLPDTVRREILESVKYVDKAVLGDEEDFLKPIVELKPEIILLGPDQWITPEELKERLRERGLSDVVVLKLEERVGEWSSTRIVEVLKKIACNYSQDVQEDSFKSH</sequence>
<evidence type="ECO:0000313" key="6">
    <source>
        <dbReference type="Proteomes" id="UP000593766"/>
    </source>
</evidence>
<protein>
    <submittedName>
        <fullName evidence="5">Cytidylyltransferase family protein</fullName>
    </submittedName>
</protein>
<dbReference type="InterPro" id="IPR023140">
    <property type="entry name" value="DUF357"/>
</dbReference>
<gene>
    <name evidence="5" type="ORF">IMZ38_05060</name>
</gene>
<dbReference type="NCBIfam" id="TIGR00125">
    <property type="entry name" value="cyt_tran_rel"/>
    <property type="match status" value="1"/>
</dbReference>
<dbReference type="Gene3D" id="3.40.50.620">
    <property type="entry name" value="HUPs"/>
    <property type="match status" value="1"/>
</dbReference>
<evidence type="ECO:0000256" key="2">
    <source>
        <dbReference type="ARBA" id="ARBA00022695"/>
    </source>
</evidence>
<dbReference type="Gene3D" id="1.20.1270.90">
    <property type="entry name" value="AF1782-like"/>
    <property type="match status" value="1"/>
</dbReference>
<dbReference type="SUPFAM" id="SSF158372">
    <property type="entry name" value="AF1782-like"/>
    <property type="match status" value="1"/>
</dbReference>
<dbReference type="GO" id="GO:0016779">
    <property type="term" value="F:nucleotidyltransferase activity"/>
    <property type="evidence" value="ECO:0007669"/>
    <property type="project" value="UniProtKB-KW"/>
</dbReference>
<dbReference type="PANTHER" id="PTHR43793">
    <property type="entry name" value="FAD SYNTHASE"/>
    <property type="match status" value="1"/>
</dbReference>
<dbReference type="Pfam" id="PF01467">
    <property type="entry name" value="CTP_transf_like"/>
    <property type="match status" value="1"/>
</dbReference>
<dbReference type="Pfam" id="PF04010">
    <property type="entry name" value="DUF357"/>
    <property type="match status" value="1"/>
</dbReference>
<name>A0A7M1UTA9_9CREN</name>
<evidence type="ECO:0000259" key="4">
    <source>
        <dbReference type="Pfam" id="PF04010"/>
    </source>
</evidence>
<accession>A0A7M1UTA9</accession>
<dbReference type="RefSeq" id="WP_193435819.1">
    <property type="nucleotide sequence ID" value="NZ_CP063144.1"/>
</dbReference>
<evidence type="ECO:0000259" key="3">
    <source>
        <dbReference type="Pfam" id="PF01467"/>
    </source>
</evidence>
<feature type="domain" description="DUF357" evidence="4">
    <location>
        <begin position="23"/>
        <end position="90"/>
    </location>
</feature>
<evidence type="ECO:0000256" key="1">
    <source>
        <dbReference type="ARBA" id="ARBA00022679"/>
    </source>
</evidence>
<dbReference type="OrthoDB" id="1912at2157"/>
<dbReference type="Proteomes" id="UP000593766">
    <property type="component" value="Chromosome"/>
</dbReference>
<dbReference type="InterPro" id="IPR004821">
    <property type="entry name" value="Cyt_trans-like"/>
</dbReference>